<dbReference type="RefSeq" id="WP_118127580.1">
    <property type="nucleotide sequence ID" value="NZ_QRUN01000060.1"/>
</dbReference>
<reference evidence="1 2" key="1">
    <citation type="submission" date="2018-08" db="EMBL/GenBank/DDBJ databases">
        <title>A genome reference for cultivated species of the human gut microbiota.</title>
        <authorList>
            <person name="Zou Y."/>
            <person name="Xue W."/>
            <person name="Luo G."/>
        </authorList>
    </citation>
    <scope>NUCLEOTIDE SEQUENCE [LARGE SCALE GENOMIC DNA]</scope>
    <source>
        <strain evidence="1 2">AF24-4</strain>
    </source>
</reference>
<dbReference type="Proteomes" id="UP000285820">
    <property type="component" value="Unassembled WGS sequence"/>
</dbReference>
<proteinExistence type="predicted"/>
<name>A0A3R6AF13_9FIRM</name>
<protein>
    <submittedName>
        <fullName evidence="1">Uncharacterized protein</fullName>
    </submittedName>
</protein>
<gene>
    <name evidence="1" type="ORF">DWY29_17045</name>
</gene>
<comment type="caution">
    <text evidence="1">The sequence shown here is derived from an EMBL/GenBank/DDBJ whole genome shotgun (WGS) entry which is preliminary data.</text>
</comment>
<sequence>MKKELELLCNYLKKNGYEDDSKRVEEIMHDITKADSENAKKRLIAMCNPRYLGNLNIEEFDNVYEWWNFLADISSKAKSEDI</sequence>
<dbReference type="EMBL" id="QRUN01000060">
    <property type="protein sequence ID" value="RGR63455.1"/>
    <property type="molecule type" value="Genomic_DNA"/>
</dbReference>
<evidence type="ECO:0000313" key="1">
    <source>
        <dbReference type="EMBL" id="RGR63455.1"/>
    </source>
</evidence>
<accession>A0A3R6AF13</accession>
<evidence type="ECO:0000313" key="2">
    <source>
        <dbReference type="Proteomes" id="UP000285820"/>
    </source>
</evidence>
<dbReference type="AlphaFoldDB" id="A0A3R6AF13"/>
<organism evidence="1 2">
    <name type="scientific">Roseburia inulinivorans</name>
    <dbReference type="NCBI Taxonomy" id="360807"/>
    <lineage>
        <taxon>Bacteria</taxon>
        <taxon>Bacillati</taxon>
        <taxon>Bacillota</taxon>
        <taxon>Clostridia</taxon>
        <taxon>Lachnospirales</taxon>
        <taxon>Lachnospiraceae</taxon>
        <taxon>Roseburia</taxon>
    </lineage>
</organism>